<dbReference type="Proteomes" id="UP000296201">
    <property type="component" value="Chromosome"/>
</dbReference>
<evidence type="ECO:0000313" key="3">
    <source>
        <dbReference type="EMBL" id="QBZ82765.1"/>
    </source>
</evidence>
<accession>A0A4P7NZ18</accession>
<dbReference type="Gene3D" id="3.40.30.10">
    <property type="entry name" value="Glutaredoxin"/>
    <property type="match status" value="1"/>
</dbReference>
<evidence type="ECO:0000313" key="4">
    <source>
        <dbReference type="Proteomes" id="UP000296201"/>
    </source>
</evidence>
<dbReference type="AlphaFoldDB" id="A0A4P7NZ18"/>
<dbReference type="RefSeq" id="WP_135795440.1">
    <property type="nucleotide sequence ID" value="NZ_CP032096.1"/>
</dbReference>
<proteinExistence type="inferred from homology"/>
<gene>
    <name evidence="3" type="primary">hyaE</name>
    <name evidence="3" type="ORF">GHNINEIG_00801</name>
</gene>
<dbReference type="InterPro" id="IPR010893">
    <property type="entry name" value="NiFe-hyd_mat_HyaE"/>
</dbReference>
<keyword evidence="4" id="KW-1185">Reference proteome</keyword>
<protein>
    <recommendedName>
        <fullName evidence="2">Hydrogenase expression/formation protein</fullName>
    </recommendedName>
</protein>
<evidence type="ECO:0000256" key="1">
    <source>
        <dbReference type="ARBA" id="ARBA00009004"/>
    </source>
</evidence>
<dbReference type="EMBL" id="CP032096">
    <property type="protein sequence ID" value="QBZ82765.1"/>
    <property type="molecule type" value="Genomic_DNA"/>
</dbReference>
<dbReference type="SUPFAM" id="SSF52833">
    <property type="entry name" value="Thioredoxin-like"/>
    <property type="match status" value="1"/>
</dbReference>
<name>A0A4P7NZ18_9GAMM</name>
<comment type="similarity">
    <text evidence="1 2">Belongs to the HupG/HyaE family.</text>
</comment>
<sequence length="136" mass="15744">MPRSLIKQITSDYGYPVLNSDNYDEFVNNQKVSVIYFGGDPKRYPESNDVIVVLPELEKAFKNQFSVAVVSEDDEQELSKKYGFNMWPALIFLKNGKYIDMMTRIQDWSDYMREIPIILEKEPSYAPSIGISVEVN</sequence>
<dbReference type="OrthoDB" id="6560050at2"/>
<evidence type="ECO:0000256" key="2">
    <source>
        <dbReference type="PIRNR" id="PIRNR038934"/>
    </source>
</evidence>
<dbReference type="CDD" id="cd02965">
    <property type="entry name" value="HyaE"/>
    <property type="match status" value="1"/>
</dbReference>
<dbReference type="PIRSF" id="PIRSF038934">
    <property type="entry name" value="HyaE_HupG"/>
    <property type="match status" value="1"/>
</dbReference>
<dbReference type="InterPro" id="IPR036249">
    <property type="entry name" value="Thioredoxin-like_sf"/>
</dbReference>
<organism evidence="3 4">
    <name type="scientific">Hydrogenovibrio crunogenus</name>
    <dbReference type="NCBI Taxonomy" id="39765"/>
    <lineage>
        <taxon>Bacteria</taxon>
        <taxon>Pseudomonadati</taxon>
        <taxon>Pseudomonadota</taxon>
        <taxon>Gammaproteobacteria</taxon>
        <taxon>Thiotrichales</taxon>
        <taxon>Piscirickettsiaceae</taxon>
        <taxon>Hydrogenovibrio</taxon>
    </lineage>
</organism>
<dbReference type="Pfam" id="PF07449">
    <property type="entry name" value="HyaE"/>
    <property type="match status" value="1"/>
</dbReference>
<reference evidence="3 4" key="1">
    <citation type="submission" date="2018-08" db="EMBL/GenBank/DDBJ databases">
        <title>Horizontal acquisition of hydrogen conversion ability and other habitat adaptations in Hydrogenovibrio crunogenus strains.</title>
        <authorList>
            <person name="Gonnella G."/>
            <person name="Adam N."/>
            <person name="Perner M."/>
        </authorList>
    </citation>
    <scope>NUCLEOTIDE SEQUENCE [LARGE SCALE GENOMIC DNA]</scope>
    <source>
        <strain evidence="3 4">SP-41</strain>
    </source>
</reference>